<reference evidence="2" key="2">
    <citation type="journal article" date="2023" name="IMA Fungus">
        <title>Comparative genomic study of the Penicillium genus elucidates a diverse pangenome and 15 lateral gene transfer events.</title>
        <authorList>
            <person name="Petersen C."/>
            <person name="Sorensen T."/>
            <person name="Nielsen M.R."/>
            <person name="Sondergaard T.E."/>
            <person name="Sorensen J.L."/>
            <person name="Fitzpatrick D.A."/>
            <person name="Frisvad J.C."/>
            <person name="Nielsen K.L."/>
        </authorList>
    </citation>
    <scope>NUCLEOTIDE SEQUENCE</scope>
    <source>
        <strain evidence="2">IBT 34128</strain>
    </source>
</reference>
<gene>
    <name evidence="2" type="ORF">NUU61_005028</name>
</gene>
<keyword evidence="3" id="KW-1185">Reference proteome</keyword>
<sequence length="299" mass="34293">MSNNTSPSSDIFEYYCDSLVKVPREWVDLDEYPNERGLGVMDEHPRALDTIAPKQREWVVPALRAFDPRYWEPVDRVLPRSLQIVPPPWYSRGSCNRDQSRQRPLLGYDDDGEGGGGSRRTTDPSYRMTEAYLRQLPPDKVQRFYRAESVPEVLIGPENYHAWTDDMCDKLSHCDAWQIIVADLPPVPAHSDFHTRWVQLNRKGWMLIIANVSRRIRRELCASWPWNVHGAWYHLQQMCGSPRALMRRSLKGVGESSMRSASRWRSISTKWRGVFGQLSAIVAGEKITSGCGASLFSLA</sequence>
<dbReference type="Proteomes" id="UP001141434">
    <property type="component" value="Unassembled WGS sequence"/>
</dbReference>
<accession>A0A9W9K866</accession>
<dbReference type="OrthoDB" id="7920740at2759"/>
<name>A0A9W9K866_9EURO</name>
<organism evidence="2 3">
    <name type="scientific">Penicillium alfredii</name>
    <dbReference type="NCBI Taxonomy" id="1506179"/>
    <lineage>
        <taxon>Eukaryota</taxon>
        <taxon>Fungi</taxon>
        <taxon>Dikarya</taxon>
        <taxon>Ascomycota</taxon>
        <taxon>Pezizomycotina</taxon>
        <taxon>Eurotiomycetes</taxon>
        <taxon>Eurotiomycetidae</taxon>
        <taxon>Eurotiales</taxon>
        <taxon>Aspergillaceae</taxon>
        <taxon>Penicillium</taxon>
    </lineage>
</organism>
<feature type="region of interest" description="Disordered" evidence="1">
    <location>
        <begin position="93"/>
        <end position="124"/>
    </location>
</feature>
<dbReference type="EMBL" id="JAPMSZ010000007">
    <property type="protein sequence ID" value="KAJ5095672.1"/>
    <property type="molecule type" value="Genomic_DNA"/>
</dbReference>
<evidence type="ECO:0000313" key="2">
    <source>
        <dbReference type="EMBL" id="KAJ5095672.1"/>
    </source>
</evidence>
<dbReference type="GeneID" id="81394778"/>
<proteinExistence type="predicted"/>
<comment type="caution">
    <text evidence="2">The sequence shown here is derived from an EMBL/GenBank/DDBJ whole genome shotgun (WGS) entry which is preliminary data.</text>
</comment>
<evidence type="ECO:0000313" key="3">
    <source>
        <dbReference type="Proteomes" id="UP001141434"/>
    </source>
</evidence>
<evidence type="ECO:0000256" key="1">
    <source>
        <dbReference type="SAM" id="MobiDB-lite"/>
    </source>
</evidence>
<dbReference type="AlphaFoldDB" id="A0A9W9K866"/>
<reference evidence="2" key="1">
    <citation type="submission" date="2022-11" db="EMBL/GenBank/DDBJ databases">
        <authorList>
            <person name="Petersen C."/>
        </authorList>
    </citation>
    <scope>NUCLEOTIDE SEQUENCE</scope>
    <source>
        <strain evidence="2">IBT 34128</strain>
    </source>
</reference>
<dbReference type="RefSeq" id="XP_056511223.1">
    <property type="nucleotide sequence ID" value="XM_056655610.1"/>
</dbReference>
<protein>
    <submittedName>
        <fullName evidence="2">Uncharacterized protein</fullName>
    </submittedName>
</protein>